<feature type="domain" description="BAH" evidence="10">
    <location>
        <begin position="465"/>
        <end position="603"/>
    </location>
</feature>
<name>A0ABR3ZI04_9PEZI</name>
<dbReference type="SUPFAM" id="SSF53335">
    <property type="entry name" value="S-adenosyl-L-methionine-dependent methyltransferases"/>
    <property type="match status" value="1"/>
</dbReference>
<keyword evidence="12" id="KW-1185">Reference proteome</keyword>
<dbReference type="Gene3D" id="3.90.120.10">
    <property type="entry name" value="DNA Methylase, subunit A, domain 2"/>
    <property type="match status" value="1"/>
</dbReference>
<reference evidence="11 12" key="1">
    <citation type="journal article" date="2024" name="IMA Fungus">
        <title>IMA Genome - F19 : A genome assembly and annotation guide to empower mycologists, including annotated draft genome sequences of Ceratocystis pirilliformis, Diaporthe australafricana, Fusarium ophioides, Paecilomyces lecythidis, and Sporothrix stenoceras.</title>
        <authorList>
            <person name="Aylward J."/>
            <person name="Wilson A.M."/>
            <person name="Visagie C.M."/>
            <person name="Spraker J."/>
            <person name="Barnes I."/>
            <person name="Buitendag C."/>
            <person name="Ceriani C."/>
            <person name="Del Mar Angel L."/>
            <person name="du Plessis D."/>
            <person name="Fuchs T."/>
            <person name="Gasser K."/>
            <person name="Kramer D."/>
            <person name="Li W."/>
            <person name="Munsamy K."/>
            <person name="Piso A."/>
            <person name="Price J.L."/>
            <person name="Sonnekus B."/>
            <person name="Thomas C."/>
            <person name="van der Nest A."/>
            <person name="van Dijk A."/>
            <person name="van Heerden A."/>
            <person name="van Vuuren N."/>
            <person name="Yilmaz N."/>
            <person name="Duong T.A."/>
            <person name="van der Merwe N.A."/>
            <person name="Wingfield M.J."/>
            <person name="Wingfield B.D."/>
        </authorList>
    </citation>
    <scope>NUCLEOTIDE SEQUENCE [LARGE SCALE GENOMIC DNA]</scope>
    <source>
        <strain evidence="11 12">CMW 5346</strain>
    </source>
</reference>
<dbReference type="InterPro" id="IPR043151">
    <property type="entry name" value="BAH_sf"/>
</dbReference>
<dbReference type="InterPro" id="IPR029063">
    <property type="entry name" value="SAM-dependent_MTases_sf"/>
</dbReference>
<keyword evidence="3 8" id="KW-0489">Methyltransferase</keyword>
<feature type="active site" evidence="8">
    <location>
        <position position="878"/>
    </location>
</feature>
<evidence type="ECO:0000256" key="5">
    <source>
        <dbReference type="ARBA" id="ARBA00022691"/>
    </source>
</evidence>
<evidence type="ECO:0000256" key="8">
    <source>
        <dbReference type="PROSITE-ProRule" id="PRU01016"/>
    </source>
</evidence>
<dbReference type="PROSITE" id="PS00094">
    <property type="entry name" value="C5_MTASE_1"/>
    <property type="match status" value="1"/>
</dbReference>
<dbReference type="EC" id="2.1.1.37" evidence="2"/>
<evidence type="ECO:0000313" key="12">
    <source>
        <dbReference type="Proteomes" id="UP001583186"/>
    </source>
</evidence>
<dbReference type="Pfam" id="PF00145">
    <property type="entry name" value="DNA_methylase"/>
    <property type="match status" value="1"/>
</dbReference>
<evidence type="ECO:0000256" key="9">
    <source>
        <dbReference type="SAM" id="MobiDB-lite"/>
    </source>
</evidence>
<dbReference type="PANTHER" id="PTHR10629:SF54">
    <property type="entry name" value="DNA METHYLTRANSFERASE DIM-2"/>
    <property type="match status" value="1"/>
</dbReference>
<keyword evidence="7" id="KW-0539">Nucleus</keyword>
<feature type="region of interest" description="Disordered" evidence="9">
    <location>
        <begin position="26"/>
        <end position="76"/>
    </location>
</feature>
<evidence type="ECO:0000256" key="4">
    <source>
        <dbReference type="ARBA" id="ARBA00022679"/>
    </source>
</evidence>
<dbReference type="InterPro" id="IPR001025">
    <property type="entry name" value="BAH_dom"/>
</dbReference>
<dbReference type="PROSITE" id="PS51038">
    <property type="entry name" value="BAH"/>
    <property type="match status" value="2"/>
</dbReference>
<evidence type="ECO:0000256" key="6">
    <source>
        <dbReference type="ARBA" id="ARBA00023125"/>
    </source>
</evidence>
<gene>
    <name evidence="11" type="ORF">Sste5346_003086</name>
</gene>
<dbReference type="PRINTS" id="PR00105">
    <property type="entry name" value="C5METTRFRASE"/>
</dbReference>
<dbReference type="EMBL" id="JAWCUI010000013">
    <property type="protein sequence ID" value="KAL1899164.1"/>
    <property type="molecule type" value="Genomic_DNA"/>
</dbReference>
<comment type="subcellular location">
    <subcellularLocation>
        <location evidence="1">Nucleus</location>
    </subcellularLocation>
</comment>
<dbReference type="InterPro" id="IPR057215">
    <property type="entry name" value="DUF7893"/>
</dbReference>
<dbReference type="Pfam" id="PF25423">
    <property type="entry name" value="DUF7893"/>
    <property type="match status" value="1"/>
</dbReference>
<feature type="region of interest" description="Disordered" evidence="9">
    <location>
        <begin position="1274"/>
        <end position="1387"/>
    </location>
</feature>
<dbReference type="InterPro" id="IPR050390">
    <property type="entry name" value="C5-Methyltransferase"/>
</dbReference>
<evidence type="ECO:0000256" key="7">
    <source>
        <dbReference type="ARBA" id="ARBA00023242"/>
    </source>
</evidence>
<protein>
    <recommendedName>
        <fullName evidence="2">DNA (cytosine-5-)-methyltransferase</fullName>
        <ecNumber evidence="2">2.1.1.37</ecNumber>
    </recommendedName>
</protein>
<evidence type="ECO:0000256" key="3">
    <source>
        <dbReference type="ARBA" id="ARBA00022603"/>
    </source>
</evidence>
<organism evidence="11 12">
    <name type="scientific">Sporothrix stenoceras</name>
    <dbReference type="NCBI Taxonomy" id="5173"/>
    <lineage>
        <taxon>Eukaryota</taxon>
        <taxon>Fungi</taxon>
        <taxon>Dikarya</taxon>
        <taxon>Ascomycota</taxon>
        <taxon>Pezizomycotina</taxon>
        <taxon>Sordariomycetes</taxon>
        <taxon>Sordariomycetidae</taxon>
        <taxon>Ophiostomatales</taxon>
        <taxon>Ophiostomataceae</taxon>
        <taxon>Sporothrix</taxon>
    </lineage>
</organism>
<feature type="domain" description="BAH" evidence="10">
    <location>
        <begin position="643"/>
        <end position="767"/>
    </location>
</feature>
<keyword evidence="4 8" id="KW-0808">Transferase</keyword>
<evidence type="ECO:0000259" key="10">
    <source>
        <dbReference type="PROSITE" id="PS51038"/>
    </source>
</evidence>
<dbReference type="PANTHER" id="PTHR10629">
    <property type="entry name" value="CYTOSINE-SPECIFIC METHYLTRANSFERASE"/>
    <property type="match status" value="1"/>
</dbReference>
<evidence type="ECO:0000313" key="11">
    <source>
        <dbReference type="EMBL" id="KAL1899164.1"/>
    </source>
</evidence>
<feature type="region of interest" description="Disordered" evidence="9">
    <location>
        <begin position="1227"/>
        <end position="1254"/>
    </location>
</feature>
<accession>A0ABR3ZI04</accession>
<dbReference type="InterPro" id="IPR001525">
    <property type="entry name" value="C5_MeTfrase"/>
</dbReference>
<dbReference type="Gene3D" id="3.40.50.150">
    <property type="entry name" value="Vaccinia Virus protein VP39"/>
    <property type="match status" value="1"/>
</dbReference>
<dbReference type="InterPro" id="IPR018117">
    <property type="entry name" value="C5_DNA_meth_AS"/>
</dbReference>
<feature type="compositionally biased region" description="Polar residues" evidence="9">
    <location>
        <begin position="1303"/>
        <end position="1325"/>
    </location>
</feature>
<comment type="caution">
    <text evidence="11">The sequence shown here is derived from an EMBL/GenBank/DDBJ whole genome shotgun (WGS) entry which is preliminary data.</text>
</comment>
<evidence type="ECO:0000256" key="2">
    <source>
        <dbReference type="ARBA" id="ARBA00011975"/>
    </source>
</evidence>
<comment type="similarity">
    <text evidence="8">Belongs to the class I-like SAM-binding methyltransferase superfamily. C5-methyltransferase family.</text>
</comment>
<dbReference type="Proteomes" id="UP001583186">
    <property type="component" value="Unassembled WGS sequence"/>
</dbReference>
<keyword evidence="5 8" id="KW-0949">S-adenosyl-L-methionine</keyword>
<dbReference type="Gene3D" id="2.30.30.490">
    <property type="match status" value="1"/>
</dbReference>
<sequence>MPRLANESPISLTESEDEISLLYPEQQVRQDSLQSVSSSSSEDVLILNDGPSDSISDSPEASHDESPDSFPDNISEQTLSLEDDGFASEDLSPSVAHATFDDEPPAFEASASDTGLAAAGGMVIHLPQSTLINPRSVATNYVPPLPVSRERQAVDVLSRLAERVSLEPDNAAKKAGSEFVYIDLDDFEIYIQDTDAKNRLRSLHFLGAGKKNNNRMYFDGVLSVGDTRFHVQKVPFDKAPVDHYGTQFDTVRGHISIRSLLNAGREIYYRLGQPSVVYARFYNPYVWVADLGKHFIDFVDKVTDRDRDVRISHFRRQFSKWLRKTHGKSPAVAAWREQYGASRDDFGPAVIAYGDYLWKEAADVFGVRFTRDLGFFRETISFECYKTHGPRVPEGHKPSMPLPTVVTPYMYYMFKDMAIGPYLQSTPGKHVPDRIDGNLILPRQRAPFITGSSSSSTTDDNRRKRAIRPGDLISTWPDGAVTGSKWPPTAEKSKLWYALVHRMIEPKRARDHQRSFDVVWLYRPEHTPCGNMKYPWDKELFMADHCTCAENDGKGKGQKDHSIQEDEVAAVHSVEWFGGPETTADFFVRQTYLHGERSWAQLRLGHIFCEKSTNEATRQSAFAPYFGTVQDPVESIGVFEKEPNYVTGDTVLAVLSKNDKRSEPYEIEAVLDKHGQPSLLTGFRLRRLLRRNEADPSSPHAPPNELLYTDQTVVVTKASRIFGRCVVRIFPASIKKIPTPYDRGGAGNVFYMTHRLGDEHEPRVVPLDAAKDAPGLRQGFDPATPVPRLRALELFCGCGNLGRGIEDGGATETRCANDIWPVAIHTFMANVASPDTVQPFIGSADTLLEQAIGHSESSPATGIPAPGDIDFISGGSPCQGFSGLTNDKEDSRQYKNRSMVASFASFVDLYRPKFGILENVPAIVNGKKCRKNRREDIFGQLLCSLVGLGYQLRMMLGNSWSYGAPQRRQRVFLIFAAPGYQLPDIPLPSHGSEFTIRCQRTIGMLATGEPIVGTGHDAVTTAFPIVSAGQATADLTNDPAAAIDDAIVDICVRHPDHRIVAAESDDMQHKMAAIPTQPYGMGLAEARRTQHFKLTGFAALFNKTALAKEITKAYKRTNPKQLFKTVRTTCSVADARSAGDLHWQDPRALSILEIRRAQGIPDDDLLLRNAKADQWRLVGNAVARQIALALGLSLREAWLGTLCEDRRPVPPIRVPASVPEAVLVRGSSFDSGSEDELGRDIGGDVPTIAGSPTLTTTTTTTATLVTTLTLTTTTTSTLQGQSTPDKMTNKGPRFDHLPFKQNRIFQTTVRNKVSLSPATAPSSQMKRPAMSPDDGQDELSDEFVVAKRPRSWPQSRSPPIILDSDSDDDDDYVKSSKRQPGGDRAVFVDDAGEHCHCD</sequence>
<evidence type="ECO:0000256" key="1">
    <source>
        <dbReference type="ARBA" id="ARBA00004123"/>
    </source>
</evidence>
<proteinExistence type="inferred from homology"/>
<feature type="compositionally biased region" description="Low complexity" evidence="9">
    <location>
        <begin position="30"/>
        <end position="45"/>
    </location>
</feature>
<dbReference type="PROSITE" id="PS51679">
    <property type="entry name" value="SAM_MT_C5"/>
    <property type="match status" value="1"/>
</dbReference>
<keyword evidence="6" id="KW-0238">DNA-binding</keyword>